<name>A0A0E9VEI9_ANGAN</name>
<dbReference type="EMBL" id="GBXM01032161">
    <property type="protein sequence ID" value="JAH76416.1"/>
    <property type="molecule type" value="Transcribed_RNA"/>
</dbReference>
<protein>
    <submittedName>
        <fullName evidence="1">Uncharacterized protein</fullName>
    </submittedName>
</protein>
<dbReference type="AlphaFoldDB" id="A0A0E9VEI9"/>
<proteinExistence type="predicted"/>
<reference evidence="1" key="1">
    <citation type="submission" date="2014-11" db="EMBL/GenBank/DDBJ databases">
        <authorList>
            <person name="Amaro Gonzalez C."/>
        </authorList>
    </citation>
    <scope>NUCLEOTIDE SEQUENCE</scope>
</reference>
<sequence length="49" mass="5453">MFSEVGVTKSCLKGWSCLKNHNCTQRSSRCAVRGRSPCLFPVVTTRSPH</sequence>
<organism evidence="1">
    <name type="scientific">Anguilla anguilla</name>
    <name type="common">European freshwater eel</name>
    <name type="synonym">Muraena anguilla</name>
    <dbReference type="NCBI Taxonomy" id="7936"/>
    <lineage>
        <taxon>Eukaryota</taxon>
        <taxon>Metazoa</taxon>
        <taxon>Chordata</taxon>
        <taxon>Craniata</taxon>
        <taxon>Vertebrata</taxon>
        <taxon>Euteleostomi</taxon>
        <taxon>Actinopterygii</taxon>
        <taxon>Neopterygii</taxon>
        <taxon>Teleostei</taxon>
        <taxon>Anguilliformes</taxon>
        <taxon>Anguillidae</taxon>
        <taxon>Anguilla</taxon>
    </lineage>
</organism>
<evidence type="ECO:0000313" key="1">
    <source>
        <dbReference type="EMBL" id="JAH76416.1"/>
    </source>
</evidence>
<reference evidence="1" key="2">
    <citation type="journal article" date="2015" name="Fish Shellfish Immunol.">
        <title>Early steps in the European eel (Anguilla anguilla)-Vibrio vulnificus interaction in the gills: Role of the RtxA13 toxin.</title>
        <authorList>
            <person name="Callol A."/>
            <person name="Pajuelo D."/>
            <person name="Ebbesson L."/>
            <person name="Teles M."/>
            <person name="MacKenzie S."/>
            <person name="Amaro C."/>
        </authorList>
    </citation>
    <scope>NUCLEOTIDE SEQUENCE</scope>
</reference>
<accession>A0A0E9VEI9</accession>